<dbReference type="GO" id="GO:0032008">
    <property type="term" value="P:positive regulation of TOR signaling"/>
    <property type="evidence" value="ECO:0007669"/>
    <property type="project" value="InterPro"/>
</dbReference>
<reference evidence="2" key="2">
    <citation type="submission" date="2015-08" db="UniProtKB">
        <authorList>
            <consortium name="WormBaseParasite"/>
        </authorList>
    </citation>
    <scope>IDENTIFICATION</scope>
</reference>
<protein>
    <submittedName>
        <fullName evidence="2">Ragulator complex protein LAMTOR2 (inferred by orthology to a human protein)</fullName>
    </submittedName>
</protein>
<dbReference type="GO" id="GO:0060090">
    <property type="term" value="F:molecular adaptor activity"/>
    <property type="evidence" value="ECO:0007669"/>
    <property type="project" value="InterPro"/>
</dbReference>
<proteinExistence type="predicted"/>
<keyword evidence="1" id="KW-1185">Reference proteome</keyword>
<dbReference type="WBParaSite" id="SVE_0347900.1">
    <property type="protein sequence ID" value="SVE_0347900.1"/>
    <property type="gene ID" value="SVE_0347900"/>
</dbReference>
<accession>A0A0K0F3U5</accession>
<dbReference type="AlphaFoldDB" id="A0A0K0F3U5"/>
<dbReference type="InterPro" id="IPR037587">
    <property type="entry name" value="LAMTOR2-like"/>
</dbReference>
<dbReference type="Proteomes" id="UP000035680">
    <property type="component" value="Unassembled WGS sequence"/>
</dbReference>
<evidence type="ECO:0000313" key="1">
    <source>
        <dbReference type="Proteomes" id="UP000035680"/>
    </source>
</evidence>
<name>A0A0K0F3U5_STRVS</name>
<organism evidence="1 2">
    <name type="scientific">Strongyloides venezuelensis</name>
    <name type="common">Threadworm</name>
    <dbReference type="NCBI Taxonomy" id="75913"/>
    <lineage>
        <taxon>Eukaryota</taxon>
        <taxon>Metazoa</taxon>
        <taxon>Ecdysozoa</taxon>
        <taxon>Nematoda</taxon>
        <taxon>Chromadorea</taxon>
        <taxon>Rhabditida</taxon>
        <taxon>Tylenchina</taxon>
        <taxon>Panagrolaimomorpha</taxon>
        <taxon>Strongyloidoidea</taxon>
        <taxon>Strongyloididae</taxon>
        <taxon>Strongyloides</taxon>
    </lineage>
</organism>
<dbReference type="STRING" id="75913.A0A0K0F3U5"/>
<dbReference type="Gene3D" id="3.30.450.30">
    <property type="entry name" value="Dynein light chain 2a, cytoplasmic"/>
    <property type="match status" value="1"/>
</dbReference>
<reference evidence="1" key="1">
    <citation type="submission" date="2014-07" db="EMBL/GenBank/DDBJ databases">
        <authorList>
            <person name="Martin A.A"/>
            <person name="De Silva N."/>
        </authorList>
    </citation>
    <scope>NUCLEOTIDE SEQUENCE</scope>
</reference>
<dbReference type="PANTHER" id="PTHR13323">
    <property type="entry name" value="LATE ENDOSOMAL/LYSOSOMAL MP1 INTERACTING PROTEIN"/>
    <property type="match status" value="1"/>
</dbReference>
<sequence length="125" mass="13998">MLRTRQLNKFMNMIVGPEIQGAYLYTEEGNCHAQVGPKADNVSAAVCSSLASSIFEAFERTISRENLREFQLECEDTVILATQILNFILVIQGQPNAPIGLLRSKLHAFAEKLKEPLSYVILKDQ</sequence>
<dbReference type="GO" id="GO:0005085">
    <property type="term" value="F:guanyl-nucleotide exchange factor activity"/>
    <property type="evidence" value="ECO:0007669"/>
    <property type="project" value="InterPro"/>
</dbReference>
<evidence type="ECO:0000313" key="2">
    <source>
        <dbReference type="WBParaSite" id="SVE_0347900.1"/>
    </source>
</evidence>
<dbReference type="SUPFAM" id="SSF103196">
    <property type="entry name" value="Roadblock/LC7 domain"/>
    <property type="match status" value="1"/>
</dbReference>